<organism evidence="4 5">
    <name type="scientific">Streptomyces palmae</name>
    <dbReference type="NCBI Taxonomy" id="1701085"/>
    <lineage>
        <taxon>Bacteria</taxon>
        <taxon>Bacillati</taxon>
        <taxon>Actinomycetota</taxon>
        <taxon>Actinomycetes</taxon>
        <taxon>Kitasatosporales</taxon>
        <taxon>Streptomycetaceae</taxon>
        <taxon>Streptomyces</taxon>
    </lineage>
</organism>
<feature type="compositionally biased region" description="Low complexity" evidence="2">
    <location>
        <begin position="257"/>
        <end position="278"/>
    </location>
</feature>
<dbReference type="PANTHER" id="PTHR23308">
    <property type="entry name" value="NUCLEAR INHIBITOR OF PROTEIN PHOSPHATASE-1"/>
    <property type="match status" value="1"/>
</dbReference>
<name>A0A4Z0FQ43_9ACTN</name>
<feature type="region of interest" description="Disordered" evidence="2">
    <location>
        <begin position="1"/>
        <end position="45"/>
    </location>
</feature>
<dbReference type="InterPro" id="IPR050923">
    <property type="entry name" value="Cell_Proc_Reg/RNA_Proc"/>
</dbReference>
<evidence type="ECO:0000256" key="1">
    <source>
        <dbReference type="ARBA" id="ARBA00022553"/>
    </source>
</evidence>
<feature type="non-terminal residue" evidence="4">
    <location>
        <position position="278"/>
    </location>
</feature>
<reference evidence="4 5" key="1">
    <citation type="submission" date="2019-03" db="EMBL/GenBank/DDBJ databases">
        <authorList>
            <person name="Gonzalez-Pimentel J.L."/>
        </authorList>
    </citation>
    <scope>NUCLEOTIDE SEQUENCE [LARGE SCALE GENOMIC DNA]</scope>
    <source>
        <strain evidence="4 5">JCM 31289</strain>
    </source>
</reference>
<dbReference type="RefSeq" id="WP_135342590.1">
    <property type="nucleotide sequence ID" value="NZ_SRID01000681.1"/>
</dbReference>
<sequence length="278" mass="27658">MRIRLTVLGPRSAHPGPTGRSGHAGRPHLQHAQEAHTTQPGHAPYATAHPSAVCAVDVQVTAPAGTLLATIVGGLADAVAAAGGEAGGGSATLFAGAERLDPQHQVLGEPPLLDGSVLSFHAPADPDAYPGDPSDAAAGLRLHIVAGPDAGGVHLLHGGPVRIGRSMDADVPLDDPDVSRLHCAVTVADDGRITVADLGSTNGTTLDGERVGARAVPLAPDAMLRIGESVLRLRAPAVRPGTLPTSTDGEGHVRVEVPGNGSAGAAGSVPASGVEPRG</sequence>
<accession>A0A4Z0FQ43</accession>
<dbReference type="PROSITE" id="PS50006">
    <property type="entry name" value="FHA_DOMAIN"/>
    <property type="match status" value="1"/>
</dbReference>
<dbReference type="EMBL" id="SRID01000681">
    <property type="protein sequence ID" value="TGA83466.1"/>
    <property type="molecule type" value="Genomic_DNA"/>
</dbReference>
<proteinExistence type="predicted"/>
<feature type="region of interest" description="Disordered" evidence="2">
    <location>
        <begin position="241"/>
        <end position="278"/>
    </location>
</feature>
<dbReference type="SMART" id="SM00240">
    <property type="entry name" value="FHA"/>
    <property type="match status" value="1"/>
</dbReference>
<dbReference type="Gene3D" id="2.60.200.20">
    <property type="match status" value="1"/>
</dbReference>
<keyword evidence="1" id="KW-0597">Phosphoprotein</keyword>
<evidence type="ECO:0000256" key="2">
    <source>
        <dbReference type="SAM" id="MobiDB-lite"/>
    </source>
</evidence>
<feature type="domain" description="FHA" evidence="3">
    <location>
        <begin position="161"/>
        <end position="211"/>
    </location>
</feature>
<protein>
    <submittedName>
        <fullName evidence="4">FHA domain-containing protein</fullName>
    </submittedName>
</protein>
<dbReference type="OrthoDB" id="9807790at2"/>
<evidence type="ECO:0000313" key="4">
    <source>
        <dbReference type="EMBL" id="TGA83466.1"/>
    </source>
</evidence>
<comment type="caution">
    <text evidence="4">The sequence shown here is derived from an EMBL/GenBank/DDBJ whole genome shotgun (WGS) entry which is preliminary data.</text>
</comment>
<keyword evidence="5" id="KW-1185">Reference proteome</keyword>
<gene>
    <name evidence="4" type="ORF">E4099_32040</name>
</gene>
<dbReference type="InterPro" id="IPR008984">
    <property type="entry name" value="SMAD_FHA_dom_sf"/>
</dbReference>
<dbReference type="InterPro" id="IPR000253">
    <property type="entry name" value="FHA_dom"/>
</dbReference>
<evidence type="ECO:0000259" key="3">
    <source>
        <dbReference type="PROSITE" id="PS50006"/>
    </source>
</evidence>
<dbReference type="SUPFAM" id="SSF49879">
    <property type="entry name" value="SMAD/FHA domain"/>
    <property type="match status" value="1"/>
</dbReference>
<dbReference type="AlphaFoldDB" id="A0A4Z0FQ43"/>
<dbReference type="Pfam" id="PF00498">
    <property type="entry name" value="FHA"/>
    <property type="match status" value="1"/>
</dbReference>
<evidence type="ECO:0000313" key="5">
    <source>
        <dbReference type="Proteomes" id="UP000297948"/>
    </source>
</evidence>
<dbReference type="Proteomes" id="UP000297948">
    <property type="component" value="Unassembled WGS sequence"/>
</dbReference>
<dbReference type="CDD" id="cd00060">
    <property type="entry name" value="FHA"/>
    <property type="match status" value="1"/>
</dbReference>